<feature type="region of interest" description="Disordered" evidence="1">
    <location>
        <begin position="105"/>
        <end position="132"/>
    </location>
</feature>
<evidence type="ECO:0000313" key="2">
    <source>
        <dbReference type="EMBL" id="MCD9558727.1"/>
    </source>
</evidence>
<feature type="region of interest" description="Disordered" evidence="1">
    <location>
        <begin position="33"/>
        <end position="53"/>
    </location>
</feature>
<organism evidence="2 3">
    <name type="scientific">Datura stramonium</name>
    <name type="common">Jimsonweed</name>
    <name type="synonym">Common thornapple</name>
    <dbReference type="NCBI Taxonomy" id="4076"/>
    <lineage>
        <taxon>Eukaryota</taxon>
        <taxon>Viridiplantae</taxon>
        <taxon>Streptophyta</taxon>
        <taxon>Embryophyta</taxon>
        <taxon>Tracheophyta</taxon>
        <taxon>Spermatophyta</taxon>
        <taxon>Magnoliopsida</taxon>
        <taxon>eudicotyledons</taxon>
        <taxon>Gunneridae</taxon>
        <taxon>Pentapetalae</taxon>
        <taxon>asterids</taxon>
        <taxon>lamiids</taxon>
        <taxon>Solanales</taxon>
        <taxon>Solanaceae</taxon>
        <taxon>Solanoideae</taxon>
        <taxon>Datureae</taxon>
        <taxon>Datura</taxon>
    </lineage>
</organism>
<protein>
    <submittedName>
        <fullName evidence="2">Uncharacterized protein</fullName>
    </submittedName>
</protein>
<evidence type="ECO:0000256" key="1">
    <source>
        <dbReference type="SAM" id="MobiDB-lite"/>
    </source>
</evidence>
<feature type="region of interest" description="Disordered" evidence="1">
    <location>
        <begin position="153"/>
        <end position="190"/>
    </location>
</feature>
<evidence type="ECO:0000313" key="3">
    <source>
        <dbReference type="Proteomes" id="UP000823775"/>
    </source>
</evidence>
<comment type="caution">
    <text evidence="2">The sequence shown here is derived from an EMBL/GenBank/DDBJ whole genome shotgun (WGS) entry which is preliminary data.</text>
</comment>
<feature type="region of interest" description="Disordered" evidence="1">
    <location>
        <begin position="202"/>
        <end position="237"/>
    </location>
</feature>
<feature type="compositionally biased region" description="Polar residues" evidence="1">
    <location>
        <begin position="225"/>
        <end position="237"/>
    </location>
</feature>
<feature type="compositionally biased region" description="Polar residues" evidence="1">
    <location>
        <begin position="202"/>
        <end position="214"/>
    </location>
</feature>
<feature type="compositionally biased region" description="Low complexity" evidence="1">
    <location>
        <begin position="157"/>
        <end position="174"/>
    </location>
</feature>
<dbReference type="EMBL" id="JACEIK010002051">
    <property type="protein sequence ID" value="MCD9558727.1"/>
    <property type="molecule type" value="Genomic_DNA"/>
</dbReference>
<name>A0ABS8UIK9_DATST</name>
<reference evidence="2 3" key="1">
    <citation type="journal article" date="2021" name="BMC Genomics">
        <title>Datura genome reveals duplications of psychoactive alkaloid biosynthetic genes and high mutation rate following tissue culture.</title>
        <authorList>
            <person name="Rajewski A."/>
            <person name="Carter-House D."/>
            <person name="Stajich J."/>
            <person name="Litt A."/>
        </authorList>
    </citation>
    <scope>NUCLEOTIDE SEQUENCE [LARGE SCALE GENOMIC DNA]</scope>
    <source>
        <strain evidence="2">AR-01</strain>
    </source>
</reference>
<sequence length="237" mass="25286">MDEIIGNLHTYELKKIDKVVEEPKKEHNIILKVDSQSDDEEMEHDIGPNQYSPKKVSALAQTEGTIIETDSLNVITGSRQELENLGGKIPETVNLSPIAMASTSSPHALPTVGRSPPLFSSPHVPQYPTPQENSSLIAPISVLPPPIEGELDQFVVSPSASSSMETSPTSLSPERGSKGSPSPTSPVPDYLATLIADSLSRYTSQESIQRSLPPTCSIPAGSDFVSATSDHTLTTSS</sequence>
<dbReference type="Proteomes" id="UP000823775">
    <property type="component" value="Unassembled WGS sequence"/>
</dbReference>
<keyword evidence="3" id="KW-1185">Reference proteome</keyword>
<proteinExistence type="predicted"/>
<gene>
    <name evidence="2" type="ORF">HAX54_016302</name>
</gene>
<accession>A0ABS8UIK9</accession>